<dbReference type="InterPro" id="IPR001227">
    <property type="entry name" value="Ac_transferase_dom_sf"/>
</dbReference>
<gene>
    <name evidence="13" type="ORF">UA08_06759</name>
</gene>
<keyword evidence="5" id="KW-0560">Oxidoreductase</keyword>
<feature type="region of interest" description="N-terminal hotdog fold" evidence="8">
    <location>
        <begin position="981"/>
        <end position="1118"/>
    </location>
</feature>
<dbReference type="CDD" id="cd00833">
    <property type="entry name" value="PKS"/>
    <property type="match status" value="1"/>
</dbReference>
<dbReference type="InterPro" id="IPR020807">
    <property type="entry name" value="PKS_DH"/>
</dbReference>
<dbReference type="InterPro" id="IPR042104">
    <property type="entry name" value="PKS_dehydratase_sf"/>
</dbReference>
<evidence type="ECO:0000256" key="9">
    <source>
        <dbReference type="SAM" id="MobiDB-lite"/>
    </source>
</evidence>
<dbReference type="InterPro" id="IPR016039">
    <property type="entry name" value="Thiolase-like"/>
</dbReference>
<feature type="region of interest" description="Disordered" evidence="9">
    <location>
        <begin position="1"/>
        <end position="27"/>
    </location>
</feature>
<dbReference type="SUPFAM" id="SSF53335">
    <property type="entry name" value="S-adenosyl-L-methionine-dependent methyltransferases"/>
    <property type="match status" value="1"/>
</dbReference>
<dbReference type="InterPro" id="IPR016036">
    <property type="entry name" value="Malonyl_transacylase_ACP-bd"/>
</dbReference>
<dbReference type="PROSITE" id="PS52004">
    <property type="entry name" value="KS3_2"/>
    <property type="match status" value="1"/>
</dbReference>
<organism evidence="13 14">
    <name type="scientific">Talaromyces atroroseus</name>
    <dbReference type="NCBI Taxonomy" id="1441469"/>
    <lineage>
        <taxon>Eukaryota</taxon>
        <taxon>Fungi</taxon>
        <taxon>Dikarya</taxon>
        <taxon>Ascomycota</taxon>
        <taxon>Pezizomycotina</taxon>
        <taxon>Eurotiomycetes</taxon>
        <taxon>Eurotiomycetidae</taxon>
        <taxon>Eurotiales</taxon>
        <taxon>Trichocomaceae</taxon>
        <taxon>Talaromyces</taxon>
        <taxon>Talaromyces sect. Trachyspermi</taxon>
    </lineage>
</organism>
<evidence type="ECO:0000256" key="5">
    <source>
        <dbReference type="ARBA" id="ARBA00023002"/>
    </source>
</evidence>
<evidence type="ECO:0000256" key="7">
    <source>
        <dbReference type="ARBA" id="ARBA00023315"/>
    </source>
</evidence>
<proteinExistence type="predicted"/>
<dbReference type="PANTHER" id="PTHR43775:SF50">
    <property type="entry name" value="HIGHLY REDUCING POLYKETIDE SYNTHASE SRDA"/>
    <property type="match status" value="1"/>
</dbReference>
<dbReference type="InterPro" id="IPR006162">
    <property type="entry name" value="Ppantetheine_attach_site"/>
</dbReference>
<dbReference type="RefSeq" id="XP_020118074.1">
    <property type="nucleotide sequence ID" value="XM_020269071.1"/>
</dbReference>
<accession>A0A225AFN8</accession>
<reference evidence="13 14" key="1">
    <citation type="submission" date="2015-06" db="EMBL/GenBank/DDBJ databases">
        <title>Talaromyces atroroseus IBT 11181 draft genome.</title>
        <authorList>
            <person name="Rasmussen K.B."/>
            <person name="Rasmussen S."/>
            <person name="Petersen B."/>
            <person name="Sicheritz-Ponten T."/>
            <person name="Mortensen U.H."/>
            <person name="Thrane U."/>
        </authorList>
    </citation>
    <scope>NUCLEOTIDE SEQUENCE [LARGE SCALE GENOMIC DNA]</scope>
    <source>
        <strain evidence="13 14">IBT 11181</strain>
    </source>
</reference>
<dbReference type="SUPFAM" id="SSF47336">
    <property type="entry name" value="ACP-like"/>
    <property type="match status" value="1"/>
</dbReference>
<dbReference type="InterPro" id="IPR020843">
    <property type="entry name" value="ER"/>
</dbReference>
<dbReference type="SMART" id="SM00825">
    <property type="entry name" value="PKS_KS"/>
    <property type="match status" value="1"/>
</dbReference>
<evidence type="ECO:0000256" key="8">
    <source>
        <dbReference type="PROSITE-ProRule" id="PRU01363"/>
    </source>
</evidence>
<name>A0A225AFN8_TALAT</name>
<feature type="domain" description="Carrier" evidence="10">
    <location>
        <begin position="2297"/>
        <end position="2373"/>
    </location>
</feature>
<dbReference type="Pfam" id="PF23114">
    <property type="entry name" value="NAD-bd_HRPKS_sdrA"/>
    <property type="match status" value="1"/>
</dbReference>
<keyword evidence="3" id="KW-0808">Transferase</keyword>
<dbReference type="SMART" id="SM00826">
    <property type="entry name" value="PKS_DH"/>
    <property type="match status" value="1"/>
</dbReference>
<dbReference type="InterPro" id="IPR018201">
    <property type="entry name" value="Ketoacyl_synth_AS"/>
</dbReference>
<dbReference type="Gene3D" id="3.40.50.720">
    <property type="entry name" value="NAD(P)-binding Rossmann-like Domain"/>
    <property type="match status" value="2"/>
</dbReference>
<dbReference type="InterPro" id="IPR049552">
    <property type="entry name" value="PKS_DH_N"/>
</dbReference>
<feature type="region of interest" description="C-terminal hotdog fold" evidence="8">
    <location>
        <begin position="1129"/>
        <end position="1284"/>
    </location>
</feature>
<dbReference type="InterPro" id="IPR009081">
    <property type="entry name" value="PP-bd_ACP"/>
</dbReference>
<dbReference type="GeneID" id="31006514"/>
<feature type="compositionally biased region" description="Low complexity" evidence="9">
    <location>
        <begin position="1"/>
        <end position="20"/>
    </location>
</feature>
<dbReference type="InterPro" id="IPR036291">
    <property type="entry name" value="NAD(P)-bd_dom_sf"/>
</dbReference>
<dbReference type="PANTHER" id="PTHR43775">
    <property type="entry name" value="FATTY ACID SYNTHASE"/>
    <property type="match status" value="1"/>
</dbReference>
<comment type="caution">
    <text evidence="13">The sequence shown here is derived from an EMBL/GenBank/DDBJ whole genome shotgun (WGS) entry which is preliminary data.</text>
</comment>
<dbReference type="Gene3D" id="3.40.47.10">
    <property type="match status" value="1"/>
</dbReference>
<evidence type="ECO:0000256" key="4">
    <source>
        <dbReference type="ARBA" id="ARBA00022857"/>
    </source>
</evidence>
<dbReference type="Gene3D" id="1.10.1200.10">
    <property type="entry name" value="ACP-like"/>
    <property type="match status" value="1"/>
</dbReference>
<dbReference type="InterPro" id="IPR013154">
    <property type="entry name" value="ADH-like_N"/>
</dbReference>
<dbReference type="InterPro" id="IPR014043">
    <property type="entry name" value="Acyl_transferase_dom"/>
</dbReference>
<dbReference type="Proteomes" id="UP000214365">
    <property type="component" value="Unassembled WGS sequence"/>
</dbReference>
<dbReference type="CDD" id="cd05195">
    <property type="entry name" value="enoyl_red"/>
    <property type="match status" value="1"/>
</dbReference>
<dbReference type="Pfam" id="PF08659">
    <property type="entry name" value="KR"/>
    <property type="match status" value="1"/>
</dbReference>
<dbReference type="GO" id="GO:0004312">
    <property type="term" value="F:fatty acid synthase activity"/>
    <property type="evidence" value="ECO:0007669"/>
    <property type="project" value="TreeGrafter"/>
</dbReference>
<feature type="domain" description="Ketosynthase family 3 (KS3)" evidence="11">
    <location>
        <begin position="53"/>
        <end position="484"/>
    </location>
</feature>
<sequence length="2381" mass="258928">MSPYLHESSSSLSGEPEPSSVRSVAEYGSTIEDSEYPALQFPGYAEKPLSEQLEPIAVVGMGCRLPGDVSSPSQFWDLMINKGTGQTPKVPSDRFNIDAHFHENNERPGSFNVLGGYFLKSDIREFDPQLFGIAPVEATWMDPQQRKLLEVVYEAFESGGVTLEKISGSKTAVFAGSFTSDYQQMSFKEPDFRHSYAATGVDPGIISNRISHVFNLHGPSIVVNTACSSSVYAMHNACNALRNHECTAAVVGGTNLIITVDQHMNTAKLGVLSPTSTCHTFDASADGYGRADGVGAVYLKRLSDAVRDGDPIRAVIRTSAVNSNGKAPAVGITHPNLEGQVDVIQHAYHRGGDLDPRLTGYFEIHGTGTPIGDPLEVHAVAKAMNGQRNCDEEPLLIGAVKTNIGHSEAASGLSAVIKAVLTVENGIIPPTRGLVNLNPKIDWENWKVQVVTELRPFPIHLPVKRVSVNSFGYGGTNGHIMIEGIDSFIPDYKLAHKSTTKPRGIHNRNRPFLLPFSAHDKPTLNRNIAAYGKIAGNYNLRDLSYTLANRRSRLQSRGFVVSTYASLESAFGENLAAFSFAEKKKKPLIGFAFSGQGAQWATMGSQLMTYYPSFLKTIRELDHVLGLLPDAPGWTLEDTLIEDAKTSRINEAEFSQPLCTAIQVAVVKLLESWDIRPQVTVGHSSGEIAAAYAAGFISSSEAIIVAYYRGQVVAQLNTDGAMLAVGLSAKDVEPFIREYKGKVVIACHNSPVSVTLSGDADAINEVRVALDTESIFARIVKTGGKAYHSHHMASSAEKYEALVRHARKTVSFGVPLSTDAVMVSSVINSKIEPGEVIGEKYWSLNLTSPVLFNQAVQTIAASSEINIDTLIEIRPHTTLSGPIKQISKELGNDGFGYLPTLVRSEDSASQILKLAGELFLRNYPLDMERATAAEEISAGKVKLVKGSVLVDLPTYQWTYSKSLWAEPRQSLEHRAPKHMRHDVLGSRVPGGSASEPMWRNVLRIRDVPWLKDHSLGGEAVFPAAGYFSMAIEAITQLNESSTNAVNIEGFMLRDVSIKSALVTPDDDKGIEVLFSMRPSLFSAGDSNAWWDFNVSSVSETGLWNDHMAGTISINTRARGQTPRQAPNLPQRAMGKTWNEGLREVGFDYGPTFQDMEDIRSDGKTFTAASKTIIKQACGAVTGESRYVLHPSTVDSCLQLIIVSIYAGKLNDMTCGAVPVQVDEVAIWPPTAEQLKNHAASAYSYTDQRGIRSFVSGSQLIASDGEMLMDITNMRCVAYEAAVPQRVEEALESQPFQELVWKYDIDSITSDEQLRDMDITSIMELIAHKNPSAKFLEIGSKNSSSISAKCPCVSYSIAERSEEALEQARAEVEGIKNSGFLVLDITAPLNDDNNTDTFDLIIATNQSTINDDVLRNIRRLLADGGRVILPKSSIVSYETLLRAGFNGIDVFLEESATKEVSLIRSVEFSNGVHVTASSPQVKLIYRNKAPAVIPHLLQALENAGYASKESSLVSCDVADGDHVVVIGDLEGSSLLATIEQEEFEALKVLTNKASSILWVTAGGLLEGKLPEYGMANGLGRSLTSEQSSLDFTTLDFDLETTSVSQIATGIVTAMQRQIKHVESRESEYYVSKGYTYISRLLANTTLPGASKGVQKYNTLYDGQQLVGSVQSGKVVFSEDEHKGKPLEGDAVEVKVAYGGLNKEDALVITGNDYPMAFSHEICGMVSRVGPEVTEFKEGDQVVGFSFDRFSTFQRTSADLLQKVNEGEAIAKLVSLPWTFSTALYGLRDLARLEANERVLILSGTGTVGTAAIQVAHLLGAIPFVVSETLSEKKELAAILGLPEMQVLTRTEITTHGSIQSSIKGSDFEVIFSSGYTDLSEAREAWRHIAPLGRFVDFGRKNVLRRSALDTVPIYQGASYISFDMLDLYAYKPQKLSNLLKSTLSLYRQGLLSSTLPPNIYSLDQLDLAVSSFSDSFKAGKSLISYAPSGGSLTIVPNQLSMKFRSDATYLLVGCLGGLGRSLTTWMTENGAQRLVFLSRSGADQEQAGILIQDLERAGIICQVVRGDVTNSSDVQKAVESVPAEHPIRGVVQAAMVLRDGLFHSMTYDNWKTATYPKVQGTLNLHNALADTSLDFFIMTSSTSGTLGTPGQANYSAANSFLDSLARHRVVNQQRACSVVLPMILGVGYVAEHPEVEEALRRKGIYGIDETHLLESLAVSMLTQDSPKPADHVIVGLDPVRLQKSIHSSETTDGFWLEDTRFKSLLASMKSSTTNGTAESGRTILSTIKTAGSSTEAVQVTSEIMVEKLARLLLVDLSEFEPDVKSIASYGLDSMIGAELRNWIFKELALDIPFQRLLSADLTITKFAIEVCTSQGFVFESQA</sequence>
<dbReference type="InterPro" id="IPR029063">
    <property type="entry name" value="SAM-dependent_MTases_sf"/>
</dbReference>
<dbReference type="Pfam" id="PF02801">
    <property type="entry name" value="Ketoacyl-synt_C"/>
    <property type="match status" value="1"/>
</dbReference>
<dbReference type="STRING" id="1441469.A0A225AFN8"/>
<dbReference type="PROSITE" id="PS00606">
    <property type="entry name" value="KS3_1"/>
    <property type="match status" value="1"/>
</dbReference>
<dbReference type="InterPro" id="IPR032821">
    <property type="entry name" value="PKS_assoc"/>
</dbReference>
<dbReference type="GO" id="GO:0030639">
    <property type="term" value="P:polyketide biosynthetic process"/>
    <property type="evidence" value="ECO:0007669"/>
    <property type="project" value="UniProtKB-ARBA"/>
</dbReference>
<keyword evidence="14" id="KW-1185">Reference proteome</keyword>
<dbReference type="InterPro" id="IPR050091">
    <property type="entry name" value="PKS_NRPS_Biosynth_Enz"/>
</dbReference>
<dbReference type="InterPro" id="IPR057326">
    <property type="entry name" value="KR_dom"/>
</dbReference>
<dbReference type="InterPro" id="IPR020841">
    <property type="entry name" value="PKS_Beta-ketoAc_synthase_dom"/>
</dbReference>
<keyword evidence="4" id="KW-0521">NADP</keyword>
<dbReference type="InterPro" id="IPR014031">
    <property type="entry name" value="Ketoacyl_synth_C"/>
</dbReference>
<dbReference type="Gene3D" id="3.90.180.10">
    <property type="entry name" value="Medium-chain alcohol dehydrogenases, catalytic domain"/>
    <property type="match status" value="1"/>
</dbReference>
<dbReference type="Gene3D" id="3.40.366.10">
    <property type="entry name" value="Malonyl-Coenzyme A Acyl Carrier Protein, domain 2"/>
    <property type="match status" value="1"/>
</dbReference>
<dbReference type="SUPFAM" id="SSF52151">
    <property type="entry name" value="FabD/lysophospholipase-like"/>
    <property type="match status" value="1"/>
</dbReference>
<dbReference type="Gene3D" id="3.10.129.110">
    <property type="entry name" value="Polyketide synthase dehydratase"/>
    <property type="match status" value="1"/>
</dbReference>
<dbReference type="InterPro" id="IPR056501">
    <property type="entry name" value="NAD-bd_HRPKS_sdrA"/>
</dbReference>
<dbReference type="SMART" id="SM00827">
    <property type="entry name" value="PKS_AT"/>
    <property type="match status" value="1"/>
</dbReference>
<evidence type="ECO:0000256" key="2">
    <source>
        <dbReference type="ARBA" id="ARBA00022553"/>
    </source>
</evidence>
<keyword evidence="1" id="KW-0596">Phosphopantetheine</keyword>
<dbReference type="InterPro" id="IPR011032">
    <property type="entry name" value="GroES-like_sf"/>
</dbReference>
<dbReference type="SUPFAM" id="SSF51735">
    <property type="entry name" value="NAD(P)-binding Rossmann-fold domains"/>
    <property type="match status" value="2"/>
</dbReference>
<dbReference type="SMART" id="SM00822">
    <property type="entry name" value="PKS_KR"/>
    <property type="match status" value="1"/>
</dbReference>
<dbReference type="Pfam" id="PF00109">
    <property type="entry name" value="ketoacyl-synt"/>
    <property type="match status" value="1"/>
</dbReference>
<evidence type="ECO:0000259" key="12">
    <source>
        <dbReference type="PROSITE" id="PS52019"/>
    </source>
</evidence>
<dbReference type="CDD" id="cd02440">
    <property type="entry name" value="AdoMet_MTases"/>
    <property type="match status" value="1"/>
</dbReference>
<evidence type="ECO:0000259" key="10">
    <source>
        <dbReference type="PROSITE" id="PS50075"/>
    </source>
</evidence>
<dbReference type="PROSITE" id="PS00012">
    <property type="entry name" value="PHOSPHOPANTETHEINE"/>
    <property type="match status" value="1"/>
</dbReference>
<dbReference type="InterPro" id="IPR049900">
    <property type="entry name" value="PKS_mFAS_DH"/>
</dbReference>
<dbReference type="InterPro" id="IPR049551">
    <property type="entry name" value="PKS_DH_C"/>
</dbReference>
<dbReference type="SUPFAM" id="SSF50129">
    <property type="entry name" value="GroES-like"/>
    <property type="match status" value="1"/>
</dbReference>
<feature type="active site" description="Proton acceptor; for dehydratase activity" evidence="8">
    <location>
        <position position="1013"/>
    </location>
</feature>
<dbReference type="SMART" id="SM00829">
    <property type="entry name" value="PKS_ER"/>
    <property type="match status" value="1"/>
</dbReference>
<dbReference type="GO" id="GO:0004315">
    <property type="term" value="F:3-oxoacyl-[acyl-carrier-protein] synthase activity"/>
    <property type="evidence" value="ECO:0007669"/>
    <property type="project" value="InterPro"/>
</dbReference>
<evidence type="ECO:0000259" key="11">
    <source>
        <dbReference type="PROSITE" id="PS52004"/>
    </source>
</evidence>
<dbReference type="Gene3D" id="3.40.50.150">
    <property type="entry name" value="Vaccinia Virus protein VP39"/>
    <property type="match status" value="1"/>
</dbReference>
<dbReference type="Pfam" id="PF16197">
    <property type="entry name" value="KAsynt_C_assoc"/>
    <property type="match status" value="1"/>
</dbReference>
<dbReference type="Pfam" id="PF00698">
    <property type="entry name" value="Acyl_transf_1"/>
    <property type="match status" value="1"/>
</dbReference>
<feature type="active site" description="Proton donor; for dehydratase activity" evidence="8">
    <location>
        <position position="1194"/>
    </location>
</feature>
<dbReference type="OrthoDB" id="329835at2759"/>
<dbReference type="Pfam" id="PF14765">
    <property type="entry name" value="PS-DH"/>
    <property type="match status" value="1"/>
</dbReference>
<evidence type="ECO:0000256" key="6">
    <source>
        <dbReference type="ARBA" id="ARBA00023268"/>
    </source>
</evidence>
<dbReference type="InterPro" id="IPR013968">
    <property type="entry name" value="PKS_KR"/>
</dbReference>
<dbReference type="GO" id="GO:0006633">
    <property type="term" value="P:fatty acid biosynthetic process"/>
    <property type="evidence" value="ECO:0007669"/>
    <property type="project" value="InterPro"/>
</dbReference>
<dbReference type="SUPFAM" id="SSF53901">
    <property type="entry name" value="Thiolase-like"/>
    <property type="match status" value="1"/>
</dbReference>
<keyword evidence="6" id="KW-0511">Multifunctional enzyme</keyword>
<dbReference type="PROSITE" id="PS50075">
    <property type="entry name" value="CARRIER"/>
    <property type="match status" value="1"/>
</dbReference>
<dbReference type="SUPFAM" id="SSF55048">
    <property type="entry name" value="Probable ACP-binding domain of malonyl-CoA ACP transacylase"/>
    <property type="match status" value="1"/>
</dbReference>
<feature type="domain" description="PKS/mFAS DH" evidence="12">
    <location>
        <begin position="981"/>
        <end position="1284"/>
    </location>
</feature>
<dbReference type="GO" id="GO:0016491">
    <property type="term" value="F:oxidoreductase activity"/>
    <property type="evidence" value="ECO:0007669"/>
    <property type="project" value="UniProtKB-KW"/>
</dbReference>
<evidence type="ECO:0000313" key="14">
    <source>
        <dbReference type="Proteomes" id="UP000214365"/>
    </source>
</evidence>
<dbReference type="Pfam" id="PF08240">
    <property type="entry name" value="ADH_N"/>
    <property type="match status" value="1"/>
</dbReference>
<evidence type="ECO:0000256" key="1">
    <source>
        <dbReference type="ARBA" id="ARBA00022450"/>
    </source>
</evidence>
<protein>
    <submittedName>
        <fullName evidence="13">Uncharacterized protein</fullName>
    </submittedName>
</protein>
<dbReference type="EMBL" id="LFMY01000010">
    <property type="protein sequence ID" value="OKL57953.1"/>
    <property type="molecule type" value="Genomic_DNA"/>
</dbReference>
<dbReference type="Pfam" id="PF21089">
    <property type="entry name" value="PKS_DH_N"/>
    <property type="match status" value="1"/>
</dbReference>
<evidence type="ECO:0000313" key="13">
    <source>
        <dbReference type="EMBL" id="OKL57953.1"/>
    </source>
</evidence>
<keyword evidence="2" id="KW-0597">Phosphoprotein</keyword>
<dbReference type="InterPro" id="IPR016035">
    <property type="entry name" value="Acyl_Trfase/lysoPLipase"/>
</dbReference>
<dbReference type="InterPro" id="IPR014030">
    <property type="entry name" value="Ketoacyl_synth_N"/>
</dbReference>
<evidence type="ECO:0000256" key="3">
    <source>
        <dbReference type="ARBA" id="ARBA00022679"/>
    </source>
</evidence>
<dbReference type="PROSITE" id="PS52019">
    <property type="entry name" value="PKS_MFAS_DH"/>
    <property type="match status" value="1"/>
</dbReference>
<keyword evidence="7" id="KW-0012">Acyltransferase</keyword>
<dbReference type="InterPro" id="IPR036736">
    <property type="entry name" value="ACP-like_sf"/>
</dbReference>